<name>A0A0W1RE65_9EURY</name>
<feature type="region of interest" description="Disordered" evidence="1">
    <location>
        <begin position="1"/>
        <end position="73"/>
    </location>
</feature>
<organism evidence="2 3">
    <name type="scientific">Haloprofundus marisrubri</name>
    <dbReference type="NCBI Taxonomy" id="1514971"/>
    <lineage>
        <taxon>Archaea</taxon>
        <taxon>Methanobacteriati</taxon>
        <taxon>Methanobacteriota</taxon>
        <taxon>Stenosarchaea group</taxon>
        <taxon>Halobacteria</taxon>
        <taxon>Halobacteriales</taxon>
        <taxon>Haloferacaceae</taxon>
        <taxon>Haloprofundus</taxon>
    </lineage>
</organism>
<evidence type="ECO:0000313" key="3">
    <source>
        <dbReference type="Proteomes" id="UP000054387"/>
    </source>
</evidence>
<feature type="compositionally biased region" description="Polar residues" evidence="1">
    <location>
        <begin position="1"/>
        <end position="24"/>
    </location>
</feature>
<feature type="compositionally biased region" description="Polar residues" evidence="1">
    <location>
        <begin position="60"/>
        <end position="70"/>
    </location>
</feature>
<dbReference type="OrthoDB" id="382791at2157"/>
<comment type="caution">
    <text evidence="2">The sequence shown here is derived from an EMBL/GenBank/DDBJ whole genome shotgun (WGS) entry which is preliminary data.</text>
</comment>
<proteinExistence type="predicted"/>
<protein>
    <submittedName>
        <fullName evidence="2">Uncharacterized protein</fullName>
    </submittedName>
</protein>
<sequence>MSLSDLPTGTVSEPTSRTYPSDASIQRLKRLPRPDGGFDEQRSIRPSSQRQPSRKHEDGGTTNVDLSSETTEQHRLEALQARVRQLEAELEHVESERQAVIDHYEGLLREQRIRRETRRTKRQGNEHPIRRLLGL</sequence>
<feature type="region of interest" description="Disordered" evidence="1">
    <location>
        <begin position="116"/>
        <end position="135"/>
    </location>
</feature>
<evidence type="ECO:0000313" key="2">
    <source>
        <dbReference type="EMBL" id="KTG11682.1"/>
    </source>
</evidence>
<dbReference type="Proteomes" id="UP000054387">
    <property type="component" value="Unassembled WGS sequence"/>
</dbReference>
<evidence type="ECO:0000256" key="1">
    <source>
        <dbReference type="SAM" id="MobiDB-lite"/>
    </source>
</evidence>
<keyword evidence="3" id="KW-1185">Reference proteome</keyword>
<reference evidence="2 3" key="1">
    <citation type="submission" date="2015-12" db="EMBL/GenBank/DDBJ databases">
        <title>Haloprofundus marisrubri gen. nov., sp. nov., an extremely halophilic archaeon isolated from the Discovery deep brine-seawater interface in the Red Sea.</title>
        <authorList>
            <person name="Zhang G."/>
            <person name="Stingl U."/>
            <person name="Rashid M."/>
        </authorList>
    </citation>
    <scope>NUCLEOTIDE SEQUENCE [LARGE SCALE GENOMIC DNA]</scope>
    <source>
        <strain evidence="2 3">SB9</strain>
    </source>
</reference>
<accession>A0A0W1RE65</accession>
<dbReference type="RefSeq" id="WP_058579967.1">
    <property type="nucleotide sequence ID" value="NZ_LOPU01000001.1"/>
</dbReference>
<dbReference type="EMBL" id="LOPU01000001">
    <property type="protein sequence ID" value="KTG11682.1"/>
    <property type="molecule type" value="Genomic_DNA"/>
</dbReference>
<gene>
    <name evidence="2" type="ORF">AUR64_00375</name>
</gene>
<dbReference type="AlphaFoldDB" id="A0A0W1RE65"/>